<gene>
    <name evidence="2" type="ORF">CDV31_016300</name>
</gene>
<dbReference type="AlphaFoldDB" id="A0A428SBJ1"/>
<name>A0A428SBJ1_9HYPO</name>
<evidence type="ECO:0000256" key="1">
    <source>
        <dbReference type="SAM" id="MobiDB-lite"/>
    </source>
</evidence>
<dbReference type="EMBL" id="NIZV01000509">
    <property type="protein sequence ID" value="RSL87157.1"/>
    <property type="molecule type" value="Genomic_DNA"/>
</dbReference>
<dbReference type="Proteomes" id="UP000288429">
    <property type="component" value="Unassembled WGS sequence"/>
</dbReference>
<reference evidence="2 3" key="1">
    <citation type="submission" date="2017-06" db="EMBL/GenBank/DDBJ databases">
        <title>Cmopartive genomic analysis of Ambrosia Fusariam Clade fungi.</title>
        <authorList>
            <person name="Stajich J.E."/>
            <person name="Carrillo J."/>
            <person name="Kijimoto T."/>
            <person name="Eskalen A."/>
            <person name="O'Donnell K."/>
            <person name="Kasson M."/>
        </authorList>
    </citation>
    <scope>NUCLEOTIDE SEQUENCE [LARGE SCALE GENOMIC DNA]</scope>
    <source>
        <strain evidence="2 3">NRRL 20438</strain>
    </source>
</reference>
<evidence type="ECO:0000313" key="2">
    <source>
        <dbReference type="EMBL" id="RSL87157.1"/>
    </source>
</evidence>
<accession>A0A428SBJ1</accession>
<evidence type="ECO:0000313" key="3">
    <source>
        <dbReference type="Proteomes" id="UP000288429"/>
    </source>
</evidence>
<protein>
    <submittedName>
        <fullName evidence="2">Uncharacterized protein</fullName>
    </submittedName>
</protein>
<keyword evidence="3" id="KW-1185">Reference proteome</keyword>
<sequence length="444" mass="49340">MARSSGTGPGQPALNPLGVQFFSSLEDLEITSSADRQLIRGHNLVGAARLQFVRASFFDDGAGEHGEVLDEIDGIDVPLSMHVYPFPLADEWENQWFFFDVQLHPYQLHFRRRVEDGAESTIGVREDSYAKLAQVRGQMCVRPVSMRPLRPANDRFPVMAPRASFHGPVDATTFHFKAGSLSSNQLKCCGFIQCSTYLVPPRDRDPTLKGGQVFHILAYMPHDQQPWKSRIDWMKSSPEGGFVSRKWMYGRGSIVGVLNPALLEEALQPGQDILVVLTDEFGFTSKATFEGATVMRKESPPQKVKAELGKRRNPFSSSPDSSPSKRAKGSSSGKGANGREVEARDDECIPIDPQLQRESAGHEMGPIFVAEFTEFESNKRDTPAPPAECEDQLLLLKLPPEGTTYSSFQKMKQELVEFSRSQGYGIRGRGRKNLSFLKAQETGP</sequence>
<feature type="compositionally biased region" description="Low complexity" evidence="1">
    <location>
        <begin position="314"/>
        <end position="334"/>
    </location>
</feature>
<feature type="region of interest" description="Disordered" evidence="1">
    <location>
        <begin position="293"/>
        <end position="348"/>
    </location>
</feature>
<comment type="caution">
    <text evidence="2">The sequence shown here is derived from an EMBL/GenBank/DDBJ whole genome shotgun (WGS) entry which is preliminary data.</text>
</comment>
<feature type="compositionally biased region" description="Basic and acidic residues" evidence="1">
    <location>
        <begin position="295"/>
        <end position="310"/>
    </location>
</feature>
<proteinExistence type="predicted"/>
<organism evidence="2 3">
    <name type="scientific">Fusarium ambrosium</name>
    <dbReference type="NCBI Taxonomy" id="131363"/>
    <lineage>
        <taxon>Eukaryota</taxon>
        <taxon>Fungi</taxon>
        <taxon>Dikarya</taxon>
        <taxon>Ascomycota</taxon>
        <taxon>Pezizomycotina</taxon>
        <taxon>Sordariomycetes</taxon>
        <taxon>Hypocreomycetidae</taxon>
        <taxon>Hypocreales</taxon>
        <taxon>Nectriaceae</taxon>
        <taxon>Fusarium</taxon>
        <taxon>Fusarium solani species complex</taxon>
    </lineage>
</organism>